<accession>A0A0F9JRY3</accession>
<dbReference type="Pfam" id="PF12647">
    <property type="entry name" value="RNHCP"/>
    <property type="match status" value="1"/>
</dbReference>
<evidence type="ECO:0000259" key="1">
    <source>
        <dbReference type="Pfam" id="PF12647"/>
    </source>
</evidence>
<name>A0A0F9JRY3_9ZZZZ</name>
<dbReference type="EMBL" id="LAZR01015573">
    <property type="protein sequence ID" value="KKM08336.1"/>
    <property type="molecule type" value="Genomic_DNA"/>
</dbReference>
<evidence type="ECO:0000313" key="2">
    <source>
        <dbReference type="EMBL" id="KKM08336.1"/>
    </source>
</evidence>
<reference evidence="2" key="1">
    <citation type="journal article" date="2015" name="Nature">
        <title>Complex archaea that bridge the gap between prokaryotes and eukaryotes.</title>
        <authorList>
            <person name="Spang A."/>
            <person name="Saw J.H."/>
            <person name="Jorgensen S.L."/>
            <person name="Zaremba-Niedzwiedzka K."/>
            <person name="Martijn J."/>
            <person name="Lind A.E."/>
            <person name="van Eijk R."/>
            <person name="Schleper C."/>
            <person name="Guy L."/>
            <person name="Ettema T.J."/>
        </authorList>
    </citation>
    <scope>NUCLEOTIDE SEQUENCE</scope>
</reference>
<dbReference type="AlphaFoldDB" id="A0A0F9JRY3"/>
<comment type="caution">
    <text evidence="2">The sequence shown here is derived from an EMBL/GenBank/DDBJ whole genome shotgun (WGS) entry which is preliminary data.</text>
</comment>
<sequence>MKRDSRRTRATHEPASAFICENCQQAVPGQAPGTQHRNHCPWCLWSLHVDIRPGDRRCGCRGSMEPIAVAVRYKGEWAIVHRCKRCRAIRTNRIAGDDNELALMSLAVRPLALPPFPLDRLGQQKTPGA</sequence>
<proteinExistence type="predicted"/>
<feature type="domain" description="RNHCP" evidence="1">
    <location>
        <begin position="16"/>
        <end position="104"/>
    </location>
</feature>
<gene>
    <name evidence="2" type="ORF">LCGC14_1724880</name>
</gene>
<organism evidence="2">
    <name type="scientific">marine sediment metagenome</name>
    <dbReference type="NCBI Taxonomy" id="412755"/>
    <lineage>
        <taxon>unclassified sequences</taxon>
        <taxon>metagenomes</taxon>
        <taxon>ecological metagenomes</taxon>
    </lineage>
</organism>
<dbReference type="InterPro" id="IPR024439">
    <property type="entry name" value="RNHCP"/>
</dbReference>
<protein>
    <recommendedName>
        <fullName evidence="1">RNHCP domain-containing protein</fullName>
    </recommendedName>
</protein>